<organism evidence="1 2">
    <name type="scientific">Tanacetum coccineum</name>
    <dbReference type="NCBI Taxonomy" id="301880"/>
    <lineage>
        <taxon>Eukaryota</taxon>
        <taxon>Viridiplantae</taxon>
        <taxon>Streptophyta</taxon>
        <taxon>Embryophyta</taxon>
        <taxon>Tracheophyta</taxon>
        <taxon>Spermatophyta</taxon>
        <taxon>Magnoliopsida</taxon>
        <taxon>eudicotyledons</taxon>
        <taxon>Gunneridae</taxon>
        <taxon>Pentapetalae</taxon>
        <taxon>asterids</taxon>
        <taxon>campanulids</taxon>
        <taxon>Asterales</taxon>
        <taxon>Asteraceae</taxon>
        <taxon>Asteroideae</taxon>
        <taxon>Anthemideae</taxon>
        <taxon>Anthemidinae</taxon>
        <taxon>Tanacetum</taxon>
    </lineage>
</organism>
<dbReference type="EMBL" id="BQNB010017509">
    <property type="protein sequence ID" value="GJT64030.1"/>
    <property type="molecule type" value="Genomic_DNA"/>
</dbReference>
<evidence type="ECO:0000313" key="1">
    <source>
        <dbReference type="EMBL" id="GJT64030.1"/>
    </source>
</evidence>
<sequence>MGGGYPTSEMTEFQECIDKIKLVDLHSEGFHFTWTKSLRNPNCRTLKKLDRIMVNEEFVGNFQQAHGLFLPYLISDHSLMIVKVPNGIQKRKSSFRFSNFITEKENFLPTVRSVWDKSFEGHAMYRIVQKMKVLKRKLKKLSWENGNVFERVENLRVKVKECQAKVDKFPHDENIKEESWSVLKEYQQATKEEYSLLCQKAKVEWLKDGDRNTAYFQKTIKERTHRGRIMSIRNEEGIRFVNEDVANQIVKHFEDFLGQRRDVQSMANRQNIFINKINTEEAQRMIRAVSDAEIKNAMFEIEDSKAPGPDGYTACFYKSA</sequence>
<dbReference type="GO" id="GO:0003964">
    <property type="term" value="F:RNA-directed DNA polymerase activity"/>
    <property type="evidence" value="ECO:0007669"/>
    <property type="project" value="UniProtKB-KW"/>
</dbReference>
<reference evidence="1" key="2">
    <citation type="submission" date="2022-01" db="EMBL/GenBank/DDBJ databases">
        <authorList>
            <person name="Yamashiro T."/>
            <person name="Shiraishi A."/>
            <person name="Satake H."/>
            <person name="Nakayama K."/>
        </authorList>
    </citation>
    <scope>NUCLEOTIDE SEQUENCE</scope>
</reference>
<dbReference type="SUPFAM" id="SSF56219">
    <property type="entry name" value="DNase I-like"/>
    <property type="match status" value="1"/>
</dbReference>
<dbReference type="PANTHER" id="PTHR33710:SF71">
    <property type="entry name" value="ENDONUCLEASE_EXONUCLEASE_PHOSPHATASE DOMAIN-CONTAINING PROTEIN"/>
    <property type="match status" value="1"/>
</dbReference>
<keyword evidence="1" id="KW-0808">Transferase</keyword>
<dbReference type="InterPro" id="IPR036691">
    <property type="entry name" value="Endo/exonu/phosph_ase_sf"/>
</dbReference>
<dbReference type="PANTHER" id="PTHR33710">
    <property type="entry name" value="BNAC02G09200D PROTEIN"/>
    <property type="match status" value="1"/>
</dbReference>
<gene>
    <name evidence="1" type="ORF">Tco_1015510</name>
</gene>
<dbReference type="Gene3D" id="3.60.10.10">
    <property type="entry name" value="Endonuclease/exonuclease/phosphatase"/>
    <property type="match status" value="1"/>
</dbReference>
<dbReference type="Proteomes" id="UP001151760">
    <property type="component" value="Unassembled WGS sequence"/>
</dbReference>
<accession>A0ABQ5FL35</accession>
<comment type="caution">
    <text evidence="1">The sequence shown here is derived from an EMBL/GenBank/DDBJ whole genome shotgun (WGS) entry which is preliminary data.</text>
</comment>
<keyword evidence="2" id="KW-1185">Reference proteome</keyword>
<keyword evidence="1" id="KW-0695">RNA-directed DNA polymerase</keyword>
<reference evidence="1" key="1">
    <citation type="journal article" date="2022" name="Int. J. Mol. Sci.">
        <title>Draft Genome of Tanacetum Coccineum: Genomic Comparison of Closely Related Tanacetum-Family Plants.</title>
        <authorList>
            <person name="Yamashiro T."/>
            <person name="Shiraishi A."/>
            <person name="Nakayama K."/>
            <person name="Satake H."/>
        </authorList>
    </citation>
    <scope>NUCLEOTIDE SEQUENCE</scope>
</reference>
<protein>
    <submittedName>
        <fullName evidence="1">RNA-directed DNA polymerase, eukaryota, reverse transcriptase zinc-binding domain protein</fullName>
    </submittedName>
</protein>
<evidence type="ECO:0000313" key="2">
    <source>
        <dbReference type="Proteomes" id="UP001151760"/>
    </source>
</evidence>
<keyword evidence="1" id="KW-0548">Nucleotidyltransferase</keyword>
<name>A0ABQ5FL35_9ASTR</name>
<proteinExistence type="predicted"/>